<evidence type="ECO:0000313" key="2">
    <source>
        <dbReference type="EMBL" id="CAD6196178.1"/>
    </source>
</evidence>
<feature type="signal peptide" evidence="1">
    <location>
        <begin position="1"/>
        <end position="16"/>
    </location>
</feature>
<dbReference type="OrthoDB" id="5825749at2759"/>
<reference evidence="2" key="1">
    <citation type="submission" date="2020-10" db="EMBL/GenBank/DDBJ databases">
        <authorList>
            <person name="Kikuchi T."/>
        </authorList>
    </citation>
    <scope>NUCLEOTIDE SEQUENCE</scope>
    <source>
        <strain evidence="2">NKZ352</strain>
    </source>
</reference>
<dbReference type="AlphaFoldDB" id="A0A8S1HKF9"/>
<dbReference type="EMBL" id="CAJGYM010000068">
    <property type="protein sequence ID" value="CAD6196178.1"/>
    <property type="molecule type" value="Genomic_DNA"/>
</dbReference>
<protein>
    <recommendedName>
        <fullName evidence="4">C-type lectin domain-containing protein</fullName>
    </recommendedName>
</protein>
<gene>
    <name evidence="2" type="ORF">CAUJ_LOCUS12093</name>
</gene>
<evidence type="ECO:0008006" key="4">
    <source>
        <dbReference type="Google" id="ProtNLM"/>
    </source>
</evidence>
<dbReference type="PANTHER" id="PTHR23124">
    <property type="entry name" value="C-TYPE LECTIN DOMAIN-CONTAINING PROTEIN-RELATED-RELATED"/>
    <property type="match status" value="1"/>
</dbReference>
<evidence type="ECO:0000313" key="3">
    <source>
        <dbReference type="Proteomes" id="UP000835052"/>
    </source>
</evidence>
<organism evidence="2 3">
    <name type="scientific">Caenorhabditis auriculariae</name>
    <dbReference type="NCBI Taxonomy" id="2777116"/>
    <lineage>
        <taxon>Eukaryota</taxon>
        <taxon>Metazoa</taxon>
        <taxon>Ecdysozoa</taxon>
        <taxon>Nematoda</taxon>
        <taxon>Chromadorea</taxon>
        <taxon>Rhabditida</taxon>
        <taxon>Rhabditina</taxon>
        <taxon>Rhabditomorpha</taxon>
        <taxon>Rhabditoidea</taxon>
        <taxon>Rhabditidae</taxon>
        <taxon>Peloderinae</taxon>
        <taxon>Caenorhabditis</taxon>
    </lineage>
</organism>
<dbReference type="SUPFAM" id="SSF56436">
    <property type="entry name" value="C-type lectin-like"/>
    <property type="match status" value="1"/>
</dbReference>
<dbReference type="InterPro" id="IPR016187">
    <property type="entry name" value="CTDL_fold"/>
</dbReference>
<sequence>MQVSLVFLLMVSLVLACELDPTINLALPMDFHCDTGGPLIIQNDKYKITLTETGALTSGTCPCNENSATLCPNGWQGFLRDDNSMWCSQIRQGALSWAEAEADCVRDGAHLAGFESSGEYAALLELSFNVSQTSGIWLGGKRKAACQTPQYSCSIAADNGADDTCGIHNVYGWENSVARGSEMGWKWALNYPAYTNCDDICLVLRQQYTNTELQTLYDALIANGNLDPSVIVKFSINNRIINLPCSQQNSVGHYVCGKKT</sequence>
<name>A0A8S1HKF9_9PELO</name>
<proteinExistence type="predicted"/>
<dbReference type="Proteomes" id="UP000835052">
    <property type="component" value="Unassembled WGS sequence"/>
</dbReference>
<dbReference type="CDD" id="cd00037">
    <property type="entry name" value="CLECT"/>
    <property type="match status" value="1"/>
</dbReference>
<keyword evidence="1" id="KW-0732">Signal</keyword>
<accession>A0A8S1HKF9</accession>
<feature type="chain" id="PRO_5035861526" description="C-type lectin domain-containing protein" evidence="1">
    <location>
        <begin position="17"/>
        <end position="260"/>
    </location>
</feature>
<keyword evidence="3" id="KW-1185">Reference proteome</keyword>
<dbReference type="PANTHER" id="PTHR23124:SF148">
    <property type="entry name" value="C-TYPE LECTIN DOMAIN-CONTAINING PROTEIN-RELATED"/>
    <property type="match status" value="1"/>
</dbReference>
<dbReference type="InterPro" id="IPR016186">
    <property type="entry name" value="C-type_lectin-like/link_sf"/>
</dbReference>
<evidence type="ECO:0000256" key="1">
    <source>
        <dbReference type="SAM" id="SignalP"/>
    </source>
</evidence>
<comment type="caution">
    <text evidence="2">The sequence shown here is derived from an EMBL/GenBank/DDBJ whole genome shotgun (WGS) entry which is preliminary data.</text>
</comment>
<dbReference type="Gene3D" id="3.10.100.10">
    <property type="entry name" value="Mannose-Binding Protein A, subunit A"/>
    <property type="match status" value="1"/>
</dbReference>